<sequence>METNANNFKNEKPSKTRNVPVADINFGNVITTVSEKWAASSWLALKWLTVAQFQADATSYNNTLSIRLSKGATRPQITQTLDTLEKTMDTHLSYVKGYITEKYKKENSASYYATFGIEHKGNRYLLPTDKNKRVEALKLMISALTEHGFEDKEFGLAFWTSLQQQYSVLVKEATTTDGQVSVKVGDKNILKKNLNKGLNAIIHTIKANYPDTYKQELRDWGFQKEKY</sequence>
<dbReference type="RefSeq" id="WP_140997714.1">
    <property type="nucleotide sequence ID" value="NZ_VDCZ01000006.1"/>
</dbReference>
<organism evidence="1 2">
    <name type="scientific">Flavobacterium profundi</name>
    <dbReference type="NCBI Taxonomy" id="1774945"/>
    <lineage>
        <taxon>Bacteria</taxon>
        <taxon>Pseudomonadati</taxon>
        <taxon>Bacteroidota</taxon>
        <taxon>Flavobacteriia</taxon>
        <taxon>Flavobacteriales</taxon>
        <taxon>Flavobacteriaceae</taxon>
        <taxon>Flavobacterium</taxon>
    </lineage>
</organism>
<accession>A0A6I4IL93</accession>
<evidence type="ECO:0000313" key="1">
    <source>
        <dbReference type="EMBL" id="MVO09329.1"/>
    </source>
</evidence>
<reference evidence="2" key="1">
    <citation type="submission" date="2019-05" db="EMBL/GenBank/DDBJ databases">
        <title>Flavobacterium profundi sp. nov., isolated from a deep-sea seamount.</title>
        <authorList>
            <person name="Zhang D.-C."/>
        </authorList>
    </citation>
    <scope>NUCLEOTIDE SEQUENCE [LARGE SCALE GENOMIC DNA]</scope>
    <source>
        <strain evidence="2">TP390</strain>
    </source>
</reference>
<comment type="caution">
    <text evidence="1">The sequence shown here is derived from an EMBL/GenBank/DDBJ whole genome shotgun (WGS) entry which is preliminary data.</text>
</comment>
<keyword evidence="2" id="KW-1185">Reference proteome</keyword>
<evidence type="ECO:0000313" key="2">
    <source>
        <dbReference type="Proteomes" id="UP000431264"/>
    </source>
</evidence>
<dbReference type="AlphaFoldDB" id="A0A6I4IL93"/>
<name>A0A6I4IL93_9FLAO</name>
<dbReference type="OrthoDB" id="880376at2"/>
<dbReference type="Proteomes" id="UP000431264">
    <property type="component" value="Unassembled WGS sequence"/>
</dbReference>
<gene>
    <name evidence="1" type="ORF">GOQ30_09180</name>
</gene>
<proteinExistence type="predicted"/>
<dbReference type="EMBL" id="WQLW01000006">
    <property type="protein sequence ID" value="MVO09329.1"/>
    <property type="molecule type" value="Genomic_DNA"/>
</dbReference>
<protein>
    <submittedName>
        <fullName evidence="1">Uncharacterized protein</fullName>
    </submittedName>
</protein>